<sequence>MKNRRKKIPRFLISRKIQLQAIAGAGGPGYPVTSAGPRKCRTSRARTSTSRPGSTLPRELTSAR</sequence>
<organism evidence="2 3">
    <name type="scientific">Cephus cinctus</name>
    <name type="common">Wheat stem sawfly</name>
    <dbReference type="NCBI Taxonomy" id="211228"/>
    <lineage>
        <taxon>Eukaryota</taxon>
        <taxon>Metazoa</taxon>
        <taxon>Ecdysozoa</taxon>
        <taxon>Arthropoda</taxon>
        <taxon>Hexapoda</taxon>
        <taxon>Insecta</taxon>
        <taxon>Pterygota</taxon>
        <taxon>Neoptera</taxon>
        <taxon>Endopterygota</taxon>
        <taxon>Hymenoptera</taxon>
        <taxon>Cephoidea</taxon>
        <taxon>Cephidae</taxon>
        <taxon>Cephus</taxon>
    </lineage>
</organism>
<dbReference type="RefSeq" id="XP_015605939.1">
    <property type="nucleotide sequence ID" value="XM_015750453.2"/>
</dbReference>
<evidence type="ECO:0000256" key="1">
    <source>
        <dbReference type="SAM" id="MobiDB-lite"/>
    </source>
</evidence>
<dbReference type="GeneID" id="107272861"/>
<feature type="compositionally biased region" description="Low complexity" evidence="1">
    <location>
        <begin position="45"/>
        <end position="55"/>
    </location>
</feature>
<keyword evidence="2" id="KW-1185">Reference proteome</keyword>
<proteinExistence type="predicted"/>
<accession>A0AAJ7FSF6</accession>
<evidence type="ECO:0000313" key="2">
    <source>
        <dbReference type="Proteomes" id="UP000694920"/>
    </source>
</evidence>
<reference evidence="3" key="1">
    <citation type="submission" date="2025-08" db="UniProtKB">
        <authorList>
            <consortium name="RefSeq"/>
        </authorList>
    </citation>
    <scope>IDENTIFICATION</scope>
</reference>
<gene>
    <name evidence="3" type="primary">LOC107272861</name>
</gene>
<name>A0AAJ7FSF6_CEPCN</name>
<dbReference type="AlphaFoldDB" id="A0AAJ7FSF6"/>
<feature type="region of interest" description="Disordered" evidence="1">
    <location>
        <begin position="24"/>
        <end position="64"/>
    </location>
</feature>
<dbReference type="Proteomes" id="UP000694920">
    <property type="component" value="Unplaced"/>
</dbReference>
<protein>
    <submittedName>
        <fullName evidence="3">Uncharacterized protein LOC107272861 isoform X3</fullName>
    </submittedName>
</protein>
<evidence type="ECO:0000313" key="3">
    <source>
        <dbReference type="RefSeq" id="XP_015605939.1"/>
    </source>
</evidence>